<gene>
    <name evidence="23" type="ORF">TREES_T100008569</name>
</gene>
<keyword evidence="3" id="KW-0678">Repressor</keyword>
<keyword evidence="5" id="KW-0479">Metal-binding</keyword>
<dbReference type="EMBL" id="KB320526">
    <property type="protein sequence ID" value="ELW69655.1"/>
    <property type="molecule type" value="Genomic_DNA"/>
</dbReference>
<evidence type="ECO:0000256" key="17">
    <source>
        <dbReference type="ARBA" id="ARBA00068956"/>
    </source>
</evidence>
<dbReference type="InterPro" id="IPR036236">
    <property type="entry name" value="Znf_C2H2_sf"/>
</dbReference>
<evidence type="ECO:0000256" key="18">
    <source>
        <dbReference type="ARBA" id="ARBA00077653"/>
    </source>
</evidence>
<dbReference type="InterPro" id="IPR001356">
    <property type="entry name" value="HD"/>
</dbReference>
<dbReference type="FunFam" id="3.30.160.60:FF:000864">
    <property type="entry name" value="Zinc fingers and homeoboxes protein 3"/>
    <property type="match status" value="1"/>
</dbReference>
<evidence type="ECO:0000256" key="19">
    <source>
        <dbReference type="PROSITE-ProRule" id="PRU00108"/>
    </source>
</evidence>
<feature type="domain" description="Homeobox" evidence="22">
    <location>
        <begin position="494"/>
        <end position="554"/>
    </location>
</feature>
<dbReference type="InterPro" id="IPR041057">
    <property type="entry name" value="ZHX_Znf_C2H2"/>
</dbReference>
<dbReference type="InterPro" id="IPR024578">
    <property type="entry name" value="Homez_homeobox_dom"/>
</dbReference>
<evidence type="ECO:0000256" key="9">
    <source>
        <dbReference type="ARBA" id="ARBA00022833"/>
    </source>
</evidence>
<dbReference type="FunFam" id="1.10.10.60:FF:000062">
    <property type="entry name" value="zinc fingers and homeoboxes protein 3"/>
    <property type="match status" value="1"/>
</dbReference>
<feature type="compositionally biased region" description="Basic and acidic residues" evidence="21">
    <location>
        <begin position="663"/>
        <end position="678"/>
    </location>
</feature>
<evidence type="ECO:0000256" key="14">
    <source>
        <dbReference type="ARBA" id="ARBA00023242"/>
    </source>
</evidence>
<proteinExistence type="inferred from homology"/>
<feature type="DNA-binding region" description="Homeobox" evidence="19">
    <location>
        <begin position="496"/>
        <end position="555"/>
    </location>
</feature>
<evidence type="ECO:0000256" key="5">
    <source>
        <dbReference type="ARBA" id="ARBA00022723"/>
    </source>
</evidence>
<evidence type="ECO:0000256" key="15">
    <source>
        <dbReference type="ARBA" id="ARBA00059166"/>
    </source>
</evidence>
<evidence type="ECO:0000256" key="12">
    <source>
        <dbReference type="ARBA" id="ARBA00023155"/>
    </source>
</evidence>
<dbReference type="FunCoup" id="L9L3A5">
    <property type="interactions" value="906"/>
</dbReference>
<feature type="region of interest" description="Disordered" evidence="21">
    <location>
        <begin position="663"/>
        <end position="717"/>
    </location>
</feature>
<evidence type="ECO:0000313" key="24">
    <source>
        <dbReference type="Proteomes" id="UP000011518"/>
    </source>
</evidence>
<dbReference type="SUPFAM" id="SSF46689">
    <property type="entry name" value="Homeodomain-like"/>
    <property type="match status" value="5"/>
</dbReference>
<evidence type="ECO:0000256" key="16">
    <source>
        <dbReference type="ARBA" id="ARBA00065217"/>
    </source>
</evidence>
<dbReference type="GO" id="GO:0005634">
    <property type="term" value="C:nucleus"/>
    <property type="evidence" value="ECO:0007669"/>
    <property type="project" value="UniProtKB-SubCell"/>
</dbReference>
<feature type="compositionally biased region" description="Polar residues" evidence="21">
    <location>
        <begin position="939"/>
        <end position="949"/>
    </location>
</feature>
<dbReference type="SMART" id="SM00355">
    <property type="entry name" value="ZnF_C2H2"/>
    <property type="match status" value="2"/>
</dbReference>
<evidence type="ECO:0000259" key="22">
    <source>
        <dbReference type="PROSITE" id="PS50071"/>
    </source>
</evidence>
<dbReference type="Gene3D" id="3.30.160.60">
    <property type="entry name" value="Classic Zinc Finger"/>
    <property type="match status" value="1"/>
</dbReference>
<accession>L9L3A5</accession>
<dbReference type="CDD" id="cd00086">
    <property type="entry name" value="homeodomain"/>
    <property type="match status" value="4"/>
</dbReference>
<dbReference type="InterPro" id="IPR013087">
    <property type="entry name" value="Znf_C2H2_type"/>
</dbReference>
<organism evidence="23 24">
    <name type="scientific">Tupaia chinensis</name>
    <name type="common">Chinese tree shrew</name>
    <name type="synonym">Tupaia belangeri chinensis</name>
    <dbReference type="NCBI Taxonomy" id="246437"/>
    <lineage>
        <taxon>Eukaryota</taxon>
        <taxon>Metazoa</taxon>
        <taxon>Chordata</taxon>
        <taxon>Craniata</taxon>
        <taxon>Vertebrata</taxon>
        <taxon>Euteleostomi</taxon>
        <taxon>Mammalia</taxon>
        <taxon>Eutheria</taxon>
        <taxon>Euarchontoglires</taxon>
        <taxon>Scandentia</taxon>
        <taxon>Tupaiidae</taxon>
        <taxon>Tupaia</taxon>
    </lineage>
</organism>
<comment type="subunit">
    <text evidence="16">Homodimer (via homeobox domain 1). Heterodimer with ZHX1 (via homeobox domain 1). Heterodimer with ZHX2 (via homeobox domain 1). Heterodimerization with ZHX1 is a prerequisite for repressor activity. Interacts with NFYA.</text>
</comment>
<dbReference type="GO" id="GO:0030154">
    <property type="term" value="P:cell differentiation"/>
    <property type="evidence" value="ECO:0007669"/>
    <property type="project" value="UniProtKB-KW"/>
</dbReference>
<dbReference type="Proteomes" id="UP000011518">
    <property type="component" value="Unassembled WGS sequence"/>
</dbReference>
<dbReference type="Pfam" id="PF18387">
    <property type="entry name" value="zf_C2H2_ZHX"/>
    <property type="match status" value="1"/>
</dbReference>
<evidence type="ECO:0000256" key="10">
    <source>
        <dbReference type="ARBA" id="ARBA00023015"/>
    </source>
</evidence>
<keyword evidence="11 19" id="KW-0238">DNA-binding</keyword>
<evidence type="ECO:0000256" key="6">
    <source>
        <dbReference type="ARBA" id="ARBA00022737"/>
    </source>
</evidence>
<dbReference type="FunFam" id="1.10.10.60:FF:000133">
    <property type="entry name" value="zinc fingers and homeoboxes protein 3"/>
    <property type="match status" value="1"/>
</dbReference>
<dbReference type="FunFam" id="1.10.10.60:FF:000194">
    <property type="entry name" value="Zinc fingers and homeoboxes protein 3"/>
    <property type="match status" value="1"/>
</dbReference>
<evidence type="ECO:0000256" key="20">
    <source>
        <dbReference type="RuleBase" id="RU000682"/>
    </source>
</evidence>
<dbReference type="GO" id="GO:0008270">
    <property type="term" value="F:zinc ion binding"/>
    <property type="evidence" value="ECO:0007669"/>
    <property type="project" value="UniProtKB-KW"/>
</dbReference>
<reference evidence="24" key="2">
    <citation type="journal article" date="2013" name="Nat. Commun.">
        <title>Genome of the Chinese tree shrew.</title>
        <authorList>
            <person name="Fan Y."/>
            <person name="Huang Z.Y."/>
            <person name="Cao C.C."/>
            <person name="Chen C.S."/>
            <person name="Chen Y.X."/>
            <person name="Fan D.D."/>
            <person name="He J."/>
            <person name="Hou H.L."/>
            <person name="Hu L."/>
            <person name="Hu X.T."/>
            <person name="Jiang X.T."/>
            <person name="Lai R."/>
            <person name="Lang Y.S."/>
            <person name="Liang B."/>
            <person name="Liao S.G."/>
            <person name="Mu D."/>
            <person name="Ma Y.Y."/>
            <person name="Niu Y.Y."/>
            <person name="Sun X.Q."/>
            <person name="Xia J.Q."/>
            <person name="Xiao J."/>
            <person name="Xiong Z.Q."/>
            <person name="Xu L."/>
            <person name="Yang L."/>
            <person name="Zhang Y."/>
            <person name="Zhao W."/>
            <person name="Zhao X.D."/>
            <person name="Zheng Y.T."/>
            <person name="Zhou J.M."/>
            <person name="Zhu Y.B."/>
            <person name="Zhang G.J."/>
            <person name="Wang J."/>
            <person name="Yao Y.G."/>
        </authorList>
    </citation>
    <scope>NUCLEOTIDE SEQUENCE [LARGE SCALE GENOMIC DNA]</scope>
</reference>
<evidence type="ECO:0000256" key="3">
    <source>
        <dbReference type="ARBA" id="ARBA00022491"/>
    </source>
</evidence>
<keyword evidence="14 19" id="KW-0539">Nucleus</keyword>
<feature type="region of interest" description="Disordered" evidence="21">
    <location>
        <begin position="156"/>
        <end position="175"/>
    </location>
</feature>
<evidence type="ECO:0000256" key="13">
    <source>
        <dbReference type="ARBA" id="ARBA00023163"/>
    </source>
</evidence>
<sequence>MASKRKSTTPCMIPVKTVVLQDASTEAQPAETLPEGPQQDPPPEAPAASIEAASNPSSTDGSALANGHQSTLDGYSYSCKYCDFRSQDMTQFVGHMNSEHTDFNKDPTFVCTGCSFLAKTPEGLSLHNARCHSGEASFLWNVARPDNHVVVEQSVPVPESTGTPDLTGEPTAEGSDGQAEIIITKTPIMKIMKGKAEAKKIHTLKENVPGQPVGEAFPKPVAGETEAKEGDHSFVNGAVPISQASASSAKPPHAANGPLMGTVPVLPAGIAPFLSLQQQPPAHSQHHSHQPLPTSKTLPKVMIPLSSIPTYNAAMDSNSFLKNSFHKFPYPTKAELCYLTVVTKYPEEQLKIWFTAQRLKQGISWSPEEIEDARKKMFNTVIQSVPQPTITVLNTPLVASASNVQHLIQAALPGHVVGQPEGTAGGLLVTQPLMANGLQAPSSSLPLAVTSVPKQSTVAPINTVCSNTTSAVKVVNAAQSLLTACPSITSQAFLDASMYKNKKSHEQLSALKGSFCRNQFPGQSEVEHLTKVTGLSTREVRKWFSDRRYHCRNLKGSRTMVPGEHSSIVIDSVPEGPFSPSSKAPEVTCIPTTTLATHPSAKRQSWHQAPDFTPTKYKERAPEQLRALESSFAQNPLPLDEELDRLRSETKMTRREIDSWFSERRKKAHAAEPKKADESASQEEEAAEDEGREEASELRAPGENGSPDMASSHSLAERKVSPIKINLKNLRVTEANGKGELLALGAFEPEDEGSNKGVEQPPGKVTYKKTAQQRHLLRQLFVQTQWPSNQDYDSIMAQTGLPRPEVVRWFGDSRYALKNGQLKWYEDYKHGNFPPGLLIIAPGNRELLQDYYMAHKTLYEEDLQSLCDKTQMSSQQVKQWFAEKMGEETRAVADTGSEDQGPGTSEPVAIHKGMGDTYSEVSENSDSWEPGAPEASSEPFDTSSTQTGLQLGKEPWRPLWVRGVCTHGGHGIYHMGWGGAGGWWYLLSLRLPRSRTNCLAAPGDTWQQSQGNTI</sequence>
<keyword evidence="12 19" id="KW-0371">Homeobox</keyword>
<keyword evidence="10" id="KW-0805">Transcription regulation</keyword>
<feature type="domain" description="Homeobox" evidence="22">
    <location>
        <begin position="770"/>
        <end position="820"/>
    </location>
</feature>
<keyword evidence="13" id="KW-0804">Transcription</keyword>
<evidence type="ECO:0000256" key="7">
    <source>
        <dbReference type="ARBA" id="ARBA00022771"/>
    </source>
</evidence>
<feature type="DNA-binding region" description="Homeobox" evidence="19">
    <location>
        <begin position="323"/>
        <end position="365"/>
    </location>
</feature>
<dbReference type="Gene3D" id="1.10.10.60">
    <property type="entry name" value="Homeodomain-like"/>
    <property type="match status" value="5"/>
</dbReference>
<dbReference type="Pfam" id="PF11569">
    <property type="entry name" value="Homez"/>
    <property type="match status" value="1"/>
</dbReference>
<dbReference type="Pfam" id="PF00046">
    <property type="entry name" value="Homeodomain"/>
    <property type="match status" value="3"/>
</dbReference>
<dbReference type="PANTHER" id="PTHR15467:SF6">
    <property type="entry name" value="ZINC FINGERS AND HOMEOBOXES PROTEIN 3"/>
    <property type="match status" value="1"/>
</dbReference>
<evidence type="ECO:0000256" key="2">
    <source>
        <dbReference type="ARBA" id="ARBA00007440"/>
    </source>
</evidence>
<feature type="region of interest" description="Disordered" evidence="21">
    <location>
        <begin position="1"/>
        <end position="66"/>
    </location>
</feature>
<feature type="compositionally biased region" description="Acidic residues" evidence="21">
    <location>
        <begin position="680"/>
        <end position="692"/>
    </location>
</feature>
<keyword evidence="4" id="KW-0597">Phosphoprotein</keyword>
<evidence type="ECO:0000256" key="1">
    <source>
        <dbReference type="ARBA" id="ARBA00004123"/>
    </source>
</evidence>
<protein>
    <recommendedName>
        <fullName evidence="17">Zinc fingers and homeoboxes protein 3</fullName>
    </recommendedName>
    <alternativeName>
        <fullName evidence="18">Zinc finger and homeodomain protein 3</fullName>
    </alternativeName>
</protein>
<evidence type="ECO:0000256" key="4">
    <source>
        <dbReference type="ARBA" id="ARBA00022553"/>
    </source>
</evidence>
<name>L9L3A5_TUPCH</name>
<reference evidence="24" key="1">
    <citation type="submission" date="2012-07" db="EMBL/GenBank/DDBJ databases">
        <title>Genome of the Chinese tree shrew, a rising model animal genetically related to primates.</title>
        <authorList>
            <person name="Zhang G."/>
            <person name="Fan Y."/>
            <person name="Yao Y."/>
            <person name="Huang Z."/>
        </authorList>
    </citation>
    <scope>NUCLEOTIDE SEQUENCE [LARGE SCALE GENOMIC DNA]</scope>
</reference>
<dbReference type="STRING" id="246437.L9L3A5"/>
<dbReference type="FunFam" id="1.10.10.60:FF:000208">
    <property type="entry name" value="Zinc fingers and homeoboxes protein 3"/>
    <property type="match status" value="1"/>
</dbReference>
<evidence type="ECO:0000313" key="23">
    <source>
        <dbReference type="EMBL" id="ELW69655.1"/>
    </source>
</evidence>
<keyword evidence="9" id="KW-0862">Zinc</keyword>
<dbReference type="SUPFAM" id="SSF57667">
    <property type="entry name" value="beta-beta-alpha zinc fingers"/>
    <property type="match status" value="1"/>
</dbReference>
<evidence type="ECO:0000256" key="8">
    <source>
        <dbReference type="ARBA" id="ARBA00022782"/>
    </source>
</evidence>
<evidence type="ECO:0000256" key="11">
    <source>
        <dbReference type="ARBA" id="ARBA00023125"/>
    </source>
</evidence>
<dbReference type="FunFam" id="1.10.10.60:FF:000212">
    <property type="entry name" value="Zinc fingers and homeoboxes protein 3"/>
    <property type="match status" value="1"/>
</dbReference>
<feature type="compositionally biased region" description="Low complexity" evidence="21">
    <location>
        <begin position="46"/>
        <end position="58"/>
    </location>
</feature>
<feature type="region of interest" description="Disordered" evidence="21">
    <location>
        <begin position="891"/>
        <end position="949"/>
    </location>
</feature>
<keyword evidence="8" id="KW-0221">Differentiation</keyword>
<feature type="DNA-binding region" description="Homeobox" evidence="19">
    <location>
        <begin position="625"/>
        <end position="672"/>
    </location>
</feature>
<dbReference type="AlphaFoldDB" id="L9L3A5"/>
<keyword evidence="7" id="KW-0863">Zinc-finger</keyword>
<comment type="subcellular location">
    <subcellularLocation>
        <location evidence="1 19 20">Nucleus</location>
    </subcellularLocation>
</comment>
<dbReference type="GO" id="GO:0000981">
    <property type="term" value="F:DNA-binding transcription factor activity, RNA polymerase II-specific"/>
    <property type="evidence" value="ECO:0007669"/>
    <property type="project" value="TreeGrafter"/>
</dbReference>
<dbReference type="PROSITE" id="PS50071">
    <property type="entry name" value="HOMEOBOX_2"/>
    <property type="match status" value="4"/>
</dbReference>
<comment type="similarity">
    <text evidence="2">Belongs to the ZHX family.</text>
</comment>
<dbReference type="InterPro" id="IPR009057">
    <property type="entry name" value="Homeodomain-like_sf"/>
</dbReference>
<dbReference type="eggNOG" id="ENOG502RC6G">
    <property type="taxonomic scope" value="Eukaryota"/>
</dbReference>
<dbReference type="SMART" id="SM00389">
    <property type="entry name" value="HOX"/>
    <property type="match status" value="4"/>
</dbReference>
<dbReference type="InParanoid" id="L9L3A5"/>
<keyword evidence="24" id="KW-1185">Reference proteome</keyword>
<feature type="DNA-binding region" description="Homeobox" evidence="19">
    <location>
        <begin position="772"/>
        <end position="821"/>
    </location>
</feature>
<comment type="function">
    <text evidence="15">Acts as a transcriptional repressor. Involved in the early stages of mesenchymal stem cell (MSC) osteogenic differentiation. Is a regulator of podocyte gene expression during primary glomerula disease. Binds to promoter DNA.</text>
</comment>
<dbReference type="GO" id="GO:0003677">
    <property type="term" value="F:DNA binding"/>
    <property type="evidence" value="ECO:0007669"/>
    <property type="project" value="UniProtKB-UniRule"/>
</dbReference>
<feature type="domain" description="Homeobox" evidence="22">
    <location>
        <begin position="623"/>
        <end position="671"/>
    </location>
</feature>
<dbReference type="PANTHER" id="PTHR15467">
    <property type="entry name" value="ZINC-FINGERS AND HOMEOBOXES RELATED"/>
    <property type="match status" value="1"/>
</dbReference>
<feature type="domain" description="Homeobox" evidence="22">
    <location>
        <begin position="321"/>
        <end position="364"/>
    </location>
</feature>
<evidence type="ECO:0000256" key="21">
    <source>
        <dbReference type="SAM" id="MobiDB-lite"/>
    </source>
</evidence>
<keyword evidence="6" id="KW-0677">Repeat</keyword>